<dbReference type="InterPro" id="IPR006549">
    <property type="entry name" value="HAD-SF_hydro_IIIA"/>
</dbReference>
<dbReference type="EC" id="3.1.3.-" evidence="7"/>
<evidence type="ECO:0000256" key="3">
    <source>
        <dbReference type="ARBA" id="ARBA00022723"/>
    </source>
</evidence>
<dbReference type="Pfam" id="PF00702">
    <property type="entry name" value="Hydrolase"/>
    <property type="match status" value="1"/>
</dbReference>
<dbReference type="InterPro" id="IPR006543">
    <property type="entry name" value="Histidinol-phos"/>
</dbReference>
<proteinExistence type="inferred from homology"/>
<evidence type="ECO:0000256" key="4">
    <source>
        <dbReference type="ARBA" id="ARBA00022801"/>
    </source>
</evidence>
<evidence type="ECO:0000256" key="6">
    <source>
        <dbReference type="ARBA" id="ARBA00031828"/>
    </source>
</evidence>
<evidence type="ECO:0000256" key="7">
    <source>
        <dbReference type="PIRNR" id="PIRNR004682"/>
    </source>
</evidence>
<keyword evidence="3" id="KW-0479">Metal-binding</keyword>
<protein>
    <recommendedName>
        <fullName evidence="6 7">D,D-heptose 1,7-bisphosphate phosphatase</fullName>
        <ecNumber evidence="7">3.1.3.-</ecNumber>
    </recommendedName>
</protein>
<keyword evidence="4 7" id="KW-0378">Hydrolase</keyword>
<dbReference type="SUPFAM" id="SSF56784">
    <property type="entry name" value="HAD-like"/>
    <property type="match status" value="1"/>
</dbReference>
<comment type="similarity">
    <text evidence="7">Belongs to the gmhB family.</text>
</comment>
<dbReference type="Gene3D" id="3.40.50.1000">
    <property type="entry name" value="HAD superfamily/HAD-like"/>
    <property type="match status" value="1"/>
</dbReference>
<dbReference type="EMBL" id="JAHBAY010000004">
    <property type="protein sequence ID" value="MBT0769463.1"/>
    <property type="molecule type" value="Genomic_DNA"/>
</dbReference>
<comment type="subcellular location">
    <subcellularLocation>
        <location evidence="1 7">Cytoplasm</location>
    </subcellularLocation>
</comment>
<dbReference type="NCBIfam" id="TIGR01656">
    <property type="entry name" value="Histidinol-ppas"/>
    <property type="match status" value="1"/>
</dbReference>
<comment type="caution">
    <text evidence="8">The sequence shown here is derived from an EMBL/GenBank/DDBJ whole genome shotgun (WGS) entry which is preliminary data.</text>
</comment>
<evidence type="ECO:0000256" key="5">
    <source>
        <dbReference type="ARBA" id="ARBA00023277"/>
    </source>
</evidence>
<dbReference type="PANTHER" id="PTHR42891:SF1">
    <property type="entry name" value="D-GLYCERO-BETA-D-MANNO-HEPTOSE-1,7-BISPHOSPHATE 7-PHOSPHATASE"/>
    <property type="match status" value="1"/>
</dbReference>
<dbReference type="InterPro" id="IPR023214">
    <property type="entry name" value="HAD_sf"/>
</dbReference>
<dbReference type="InterPro" id="IPR036412">
    <property type="entry name" value="HAD-like_sf"/>
</dbReference>
<evidence type="ECO:0000313" key="9">
    <source>
        <dbReference type="Proteomes" id="UP001197247"/>
    </source>
</evidence>
<accession>A0ABS5TF43</accession>
<dbReference type="NCBIfam" id="TIGR01662">
    <property type="entry name" value="HAD-SF-IIIA"/>
    <property type="match status" value="1"/>
</dbReference>
<gene>
    <name evidence="8" type="ORF">KIH74_11065</name>
</gene>
<evidence type="ECO:0000313" key="8">
    <source>
        <dbReference type="EMBL" id="MBT0769463.1"/>
    </source>
</evidence>
<keyword evidence="5 7" id="KW-0119">Carbohydrate metabolism</keyword>
<dbReference type="PIRSF" id="PIRSF004682">
    <property type="entry name" value="GmhB"/>
    <property type="match status" value="1"/>
</dbReference>
<evidence type="ECO:0000256" key="1">
    <source>
        <dbReference type="ARBA" id="ARBA00004496"/>
    </source>
</evidence>
<evidence type="ECO:0000256" key="2">
    <source>
        <dbReference type="ARBA" id="ARBA00022490"/>
    </source>
</evidence>
<dbReference type="CDD" id="cd07503">
    <property type="entry name" value="HAD_HisB-N"/>
    <property type="match status" value="1"/>
</dbReference>
<dbReference type="RefSeq" id="WP_214155765.1">
    <property type="nucleotide sequence ID" value="NZ_JAHBAY010000004.1"/>
</dbReference>
<keyword evidence="2 7" id="KW-0963">Cytoplasm</keyword>
<name>A0ABS5TF43_9ACTN</name>
<dbReference type="Proteomes" id="UP001197247">
    <property type="component" value="Unassembled WGS sequence"/>
</dbReference>
<dbReference type="GO" id="GO:0016787">
    <property type="term" value="F:hydrolase activity"/>
    <property type="evidence" value="ECO:0007669"/>
    <property type="project" value="UniProtKB-KW"/>
</dbReference>
<keyword evidence="9" id="KW-1185">Reference proteome</keyword>
<dbReference type="InterPro" id="IPR004446">
    <property type="entry name" value="Heptose_bisP_phosphatase"/>
</dbReference>
<organism evidence="8 9">
    <name type="scientific">Kineosporia corallincola</name>
    <dbReference type="NCBI Taxonomy" id="2835133"/>
    <lineage>
        <taxon>Bacteria</taxon>
        <taxon>Bacillati</taxon>
        <taxon>Actinomycetota</taxon>
        <taxon>Actinomycetes</taxon>
        <taxon>Kineosporiales</taxon>
        <taxon>Kineosporiaceae</taxon>
        <taxon>Kineosporia</taxon>
    </lineage>
</organism>
<reference evidence="8 9" key="1">
    <citation type="submission" date="2021-05" db="EMBL/GenBank/DDBJ databases">
        <title>Kineosporia and Streptomyces sp. nov. two new marine actinobacteria isolated from Coral.</title>
        <authorList>
            <person name="Buangrab K."/>
            <person name="Sutthacheep M."/>
            <person name="Yeemin T."/>
            <person name="Harunari E."/>
            <person name="Igarashi Y."/>
            <person name="Kanchanasin P."/>
            <person name="Tanasupawat S."/>
            <person name="Phongsopitanun W."/>
        </authorList>
    </citation>
    <scope>NUCLEOTIDE SEQUENCE [LARGE SCALE GENOMIC DNA]</scope>
    <source>
        <strain evidence="8 9">J2-2</strain>
    </source>
</reference>
<sequence length="160" mass="17390">MTRAVLFDRDGTLIRDVPYNGDPDLVEPMPGAVECVRALRELGLDLGVVTNQSAVGRGLIHFEDVEMVNLRVERFFGPFGTWQICPHAPWDGCECRKPLPTMVVQAARRLGVRPAECVMIGDGPQDVEAARAAGAVPLLLGSGLRWPDVPAMITGTRVMV</sequence>
<dbReference type="PANTHER" id="PTHR42891">
    <property type="entry name" value="D-GLYCERO-BETA-D-MANNO-HEPTOSE-1,7-BISPHOSPHATE 7-PHOSPHATASE"/>
    <property type="match status" value="1"/>
</dbReference>